<evidence type="ECO:0000256" key="1">
    <source>
        <dbReference type="ARBA" id="ARBA00009981"/>
    </source>
</evidence>
<comment type="similarity">
    <text evidence="1">Belongs to the phD/YefM antitoxin family.</text>
</comment>
<comment type="caution">
    <text evidence="2">The sequence shown here is derived from an EMBL/GenBank/DDBJ whole genome shotgun (WGS) entry which is preliminary data.</text>
</comment>
<dbReference type="SUPFAM" id="SSF143120">
    <property type="entry name" value="YefM-like"/>
    <property type="match status" value="1"/>
</dbReference>
<reference evidence="2 3" key="1">
    <citation type="submission" date="2020-08" db="EMBL/GenBank/DDBJ databases">
        <title>Genomic Encyclopedia of Type Strains, Phase IV (KMG-IV): sequencing the most valuable type-strain genomes for metagenomic binning, comparative biology and taxonomic classification.</title>
        <authorList>
            <person name="Goeker M."/>
        </authorList>
    </citation>
    <scope>NUCLEOTIDE SEQUENCE [LARGE SCALE GENOMIC DNA]</scope>
    <source>
        <strain evidence="2 3">DSM 44197</strain>
    </source>
</reference>
<sequence length="85" mass="9632">MSELPLEHTPELAEVAHEAADEGKVVHLTEHGRRLAAVIPAEAYERLRRLQDEDDLRKVREGLADDSPRRSFDNLDEMMRAAGLD</sequence>
<name>A0A7W3QNU4_ACTNM</name>
<dbReference type="RefSeq" id="WP_182846085.1">
    <property type="nucleotide sequence ID" value="NZ_BAAALP010000001.1"/>
</dbReference>
<accession>A0A7W3QNU4</accession>
<dbReference type="NCBIfam" id="TIGR01552">
    <property type="entry name" value="phd_fam"/>
    <property type="match status" value="1"/>
</dbReference>
<organism evidence="2 3">
    <name type="scientific">Actinomadura namibiensis</name>
    <dbReference type="NCBI Taxonomy" id="182080"/>
    <lineage>
        <taxon>Bacteria</taxon>
        <taxon>Bacillati</taxon>
        <taxon>Actinomycetota</taxon>
        <taxon>Actinomycetes</taxon>
        <taxon>Streptosporangiales</taxon>
        <taxon>Thermomonosporaceae</taxon>
        <taxon>Actinomadura</taxon>
    </lineage>
</organism>
<dbReference type="Proteomes" id="UP000572680">
    <property type="component" value="Unassembled WGS sequence"/>
</dbReference>
<dbReference type="InterPro" id="IPR036165">
    <property type="entry name" value="YefM-like_sf"/>
</dbReference>
<evidence type="ECO:0000313" key="3">
    <source>
        <dbReference type="Proteomes" id="UP000572680"/>
    </source>
</evidence>
<evidence type="ECO:0000313" key="2">
    <source>
        <dbReference type="EMBL" id="MBA8953921.1"/>
    </source>
</evidence>
<dbReference type="AlphaFoldDB" id="A0A7W3QNU4"/>
<keyword evidence="3" id="KW-1185">Reference proteome</keyword>
<gene>
    <name evidence="2" type="ORF">HNR61_005575</name>
</gene>
<proteinExistence type="inferred from homology"/>
<protein>
    <submittedName>
        <fullName evidence="2">Prevent-host-death family protein</fullName>
    </submittedName>
</protein>
<dbReference type="EMBL" id="JACJIA010000008">
    <property type="protein sequence ID" value="MBA8953921.1"/>
    <property type="molecule type" value="Genomic_DNA"/>
</dbReference>
<dbReference type="Gene3D" id="3.40.1620.10">
    <property type="entry name" value="YefM-like domain"/>
    <property type="match status" value="1"/>
</dbReference>